<dbReference type="AlphaFoldDB" id="A0A7W5XX23"/>
<comment type="caution">
    <text evidence="1">The sequence shown here is derived from an EMBL/GenBank/DDBJ whole genome shotgun (WGS) entry which is preliminary data.</text>
</comment>
<evidence type="ECO:0000313" key="2">
    <source>
        <dbReference type="Proteomes" id="UP000541425"/>
    </source>
</evidence>
<dbReference type="RefSeq" id="WP_009347264.1">
    <property type="nucleotide sequence ID" value="NZ_JACICA010000001.1"/>
</dbReference>
<gene>
    <name evidence="1" type="ORF">FHS60_000147</name>
</gene>
<name>A0A7W5XX23_9BACT</name>
<protein>
    <submittedName>
        <fullName evidence="1">Uncharacterized protein</fullName>
    </submittedName>
</protein>
<evidence type="ECO:0000313" key="1">
    <source>
        <dbReference type="EMBL" id="MBB3701705.1"/>
    </source>
</evidence>
<dbReference type="EMBL" id="JACICA010000001">
    <property type="protein sequence ID" value="MBB3701705.1"/>
    <property type="molecule type" value="Genomic_DNA"/>
</dbReference>
<sequence>MKTFKYNINGRELCIRVGGEDSTITDFLVDGEYPQVAENEMPAYAAVISLALLENDIEVVHDDEPDVITLQHNRSSWGNPVGLLRPAVGSTSNSDDAAVPTGEVF</sequence>
<proteinExistence type="predicted"/>
<organism evidence="1 2">
    <name type="scientific">Alloprevotella rava</name>
    <dbReference type="NCBI Taxonomy" id="671218"/>
    <lineage>
        <taxon>Bacteria</taxon>
        <taxon>Pseudomonadati</taxon>
        <taxon>Bacteroidota</taxon>
        <taxon>Bacteroidia</taxon>
        <taxon>Bacteroidales</taxon>
        <taxon>Prevotellaceae</taxon>
        <taxon>Alloprevotella</taxon>
    </lineage>
</organism>
<accession>A0A7W5XX23</accession>
<reference evidence="1 2" key="1">
    <citation type="submission" date="2020-08" db="EMBL/GenBank/DDBJ databases">
        <title>Genomic Encyclopedia of Type Strains, Phase IV (KMG-IV): sequencing the most valuable type-strain genomes for metagenomic binning, comparative biology and taxonomic classification.</title>
        <authorList>
            <person name="Goeker M."/>
        </authorList>
    </citation>
    <scope>NUCLEOTIDE SEQUENCE [LARGE SCALE GENOMIC DNA]</scope>
    <source>
        <strain evidence="1 2">DSM 22548</strain>
    </source>
</reference>
<dbReference type="Proteomes" id="UP000541425">
    <property type="component" value="Unassembled WGS sequence"/>
</dbReference>